<dbReference type="PROSITE" id="PS00194">
    <property type="entry name" value="THIOREDOXIN_1"/>
    <property type="match status" value="1"/>
</dbReference>
<dbReference type="GO" id="GO:0030313">
    <property type="term" value="C:cell envelope"/>
    <property type="evidence" value="ECO:0007669"/>
    <property type="project" value="UniProtKB-SubCell"/>
</dbReference>
<feature type="domain" description="Thioredoxin" evidence="5">
    <location>
        <begin position="24"/>
        <end position="163"/>
    </location>
</feature>
<dbReference type="PROSITE" id="PS51257">
    <property type="entry name" value="PROKAR_LIPOPROTEIN"/>
    <property type="match status" value="1"/>
</dbReference>
<dbReference type="InterPro" id="IPR036249">
    <property type="entry name" value="Thioredoxin-like_sf"/>
</dbReference>
<evidence type="ECO:0000256" key="4">
    <source>
        <dbReference type="ARBA" id="ARBA00023284"/>
    </source>
</evidence>
<organism evidence="6 7">
    <name type="scientific">Candidatus Korobacter versatilis</name>
    <dbReference type="NCBI Taxonomy" id="658062"/>
    <lineage>
        <taxon>Bacteria</taxon>
        <taxon>Pseudomonadati</taxon>
        <taxon>Acidobacteriota</taxon>
        <taxon>Terriglobia</taxon>
        <taxon>Terriglobales</taxon>
        <taxon>Candidatus Korobacteraceae</taxon>
        <taxon>Candidatus Korobacter</taxon>
    </lineage>
</organism>
<evidence type="ECO:0000256" key="1">
    <source>
        <dbReference type="ARBA" id="ARBA00004196"/>
    </source>
</evidence>
<evidence type="ECO:0000313" key="6">
    <source>
        <dbReference type="EMBL" id="MBI2677614.1"/>
    </source>
</evidence>
<dbReference type="Gene3D" id="3.40.30.10">
    <property type="entry name" value="Glutaredoxin"/>
    <property type="match status" value="1"/>
</dbReference>
<comment type="subcellular location">
    <subcellularLocation>
        <location evidence="1">Cell envelope</location>
    </subcellularLocation>
</comment>
<comment type="caution">
    <text evidence="6">The sequence shown here is derived from an EMBL/GenBank/DDBJ whole genome shotgun (WGS) entry which is preliminary data.</text>
</comment>
<dbReference type="PROSITE" id="PS51352">
    <property type="entry name" value="THIOREDOXIN_2"/>
    <property type="match status" value="1"/>
</dbReference>
<dbReference type="InterPro" id="IPR013766">
    <property type="entry name" value="Thioredoxin_domain"/>
</dbReference>
<protein>
    <submittedName>
        <fullName evidence="6">TlpA family protein disulfide reductase</fullName>
    </submittedName>
</protein>
<keyword evidence="4" id="KW-0676">Redox-active center</keyword>
<sequence length="177" mass="19253">MKRIACLLALLALVTACDRGERPKFVNHAAPDFTVQDGGRSVALSSLRGKVVVLNFWATWCPPCVDEVPSLVKMQALMRDHVTVFAVSVDEDEAIFRKFLHDYGAEGLLAVREPSRKSAELYGTTGYPETFIIDRNGVVQRKLVGPVNWTDPEVIGYLRQVAAGATAPPAAAAANSR</sequence>
<dbReference type="GO" id="GO:0016491">
    <property type="term" value="F:oxidoreductase activity"/>
    <property type="evidence" value="ECO:0007669"/>
    <property type="project" value="InterPro"/>
</dbReference>
<evidence type="ECO:0000313" key="7">
    <source>
        <dbReference type="Proteomes" id="UP000779809"/>
    </source>
</evidence>
<dbReference type="Pfam" id="PF00578">
    <property type="entry name" value="AhpC-TSA"/>
    <property type="match status" value="1"/>
</dbReference>
<evidence type="ECO:0000256" key="2">
    <source>
        <dbReference type="ARBA" id="ARBA00022748"/>
    </source>
</evidence>
<name>A0A932A6J0_9BACT</name>
<gene>
    <name evidence="6" type="ORF">HYX28_02410</name>
</gene>
<dbReference type="Proteomes" id="UP000779809">
    <property type="component" value="Unassembled WGS sequence"/>
</dbReference>
<evidence type="ECO:0000256" key="3">
    <source>
        <dbReference type="ARBA" id="ARBA00023157"/>
    </source>
</evidence>
<dbReference type="GO" id="GO:0017004">
    <property type="term" value="P:cytochrome complex assembly"/>
    <property type="evidence" value="ECO:0007669"/>
    <property type="project" value="UniProtKB-KW"/>
</dbReference>
<evidence type="ECO:0000259" key="5">
    <source>
        <dbReference type="PROSITE" id="PS51352"/>
    </source>
</evidence>
<dbReference type="InterPro" id="IPR050553">
    <property type="entry name" value="Thioredoxin_ResA/DsbE_sf"/>
</dbReference>
<dbReference type="EMBL" id="JACPNR010000004">
    <property type="protein sequence ID" value="MBI2677614.1"/>
    <property type="molecule type" value="Genomic_DNA"/>
</dbReference>
<dbReference type="AlphaFoldDB" id="A0A932A6J0"/>
<dbReference type="PANTHER" id="PTHR42852">
    <property type="entry name" value="THIOL:DISULFIDE INTERCHANGE PROTEIN DSBE"/>
    <property type="match status" value="1"/>
</dbReference>
<dbReference type="CDD" id="cd02966">
    <property type="entry name" value="TlpA_like_family"/>
    <property type="match status" value="1"/>
</dbReference>
<proteinExistence type="predicted"/>
<reference evidence="6" key="1">
    <citation type="submission" date="2020-07" db="EMBL/GenBank/DDBJ databases">
        <title>Huge and variable diversity of episymbiotic CPR bacteria and DPANN archaea in groundwater ecosystems.</title>
        <authorList>
            <person name="He C.Y."/>
            <person name="Keren R."/>
            <person name="Whittaker M."/>
            <person name="Farag I.F."/>
            <person name="Doudna J."/>
            <person name="Cate J.H.D."/>
            <person name="Banfield J.F."/>
        </authorList>
    </citation>
    <scope>NUCLEOTIDE SEQUENCE</scope>
    <source>
        <strain evidence="6">NC_groundwater_580_Pr5_B-0.1um_64_19</strain>
    </source>
</reference>
<dbReference type="InterPro" id="IPR000866">
    <property type="entry name" value="AhpC/TSA"/>
</dbReference>
<keyword evidence="2" id="KW-0201">Cytochrome c-type biogenesis</keyword>
<dbReference type="SUPFAM" id="SSF52833">
    <property type="entry name" value="Thioredoxin-like"/>
    <property type="match status" value="1"/>
</dbReference>
<dbReference type="InterPro" id="IPR017937">
    <property type="entry name" value="Thioredoxin_CS"/>
</dbReference>
<dbReference type="GO" id="GO:0016209">
    <property type="term" value="F:antioxidant activity"/>
    <property type="evidence" value="ECO:0007669"/>
    <property type="project" value="InterPro"/>
</dbReference>
<dbReference type="PANTHER" id="PTHR42852:SF6">
    <property type="entry name" value="THIOL:DISULFIDE INTERCHANGE PROTEIN DSBE"/>
    <property type="match status" value="1"/>
</dbReference>
<keyword evidence="3" id="KW-1015">Disulfide bond</keyword>
<accession>A0A932A6J0</accession>